<comment type="caution">
    <text evidence="2">The sequence shown here is derived from an EMBL/GenBank/DDBJ whole genome shotgun (WGS) entry which is preliminary data.</text>
</comment>
<evidence type="ECO:0000313" key="3">
    <source>
        <dbReference type="Proteomes" id="UP000377595"/>
    </source>
</evidence>
<feature type="compositionally biased region" description="Low complexity" evidence="1">
    <location>
        <begin position="81"/>
        <end position="98"/>
    </location>
</feature>
<gene>
    <name evidence="2" type="ORF">Aple_077460</name>
</gene>
<accession>A0A5M3XUI5</accession>
<evidence type="ECO:0000313" key="2">
    <source>
        <dbReference type="EMBL" id="GES24847.1"/>
    </source>
</evidence>
<organism evidence="2 3">
    <name type="scientific">Acrocarpospora pleiomorpha</name>
    <dbReference type="NCBI Taxonomy" id="90975"/>
    <lineage>
        <taxon>Bacteria</taxon>
        <taxon>Bacillati</taxon>
        <taxon>Actinomycetota</taxon>
        <taxon>Actinomycetes</taxon>
        <taxon>Streptosporangiales</taxon>
        <taxon>Streptosporangiaceae</taxon>
        <taxon>Acrocarpospora</taxon>
    </lineage>
</organism>
<evidence type="ECO:0000256" key="1">
    <source>
        <dbReference type="SAM" id="MobiDB-lite"/>
    </source>
</evidence>
<reference evidence="2 3" key="1">
    <citation type="submission" date="2019-10" db="EMBL/GenBank/DDBJ databases">
        <title>Whole genome shotgun sequence of Acrocarpospora pleiomorpha NBRC 16267.</title>
        <authorList>
            <person name="Ichikawa N."/>
            <person name="Kimura A."/>
            <person name="Kitahashi Y."/>
            <person name="Komaki H."/>
            <person name="Oguchi A."/>
        </authorList>
    </citation>
    <scope>NUCLEOTIDE SEQUENCE [LARGE SCALE GENOMIC DNA]</scope>
    <source>
        <strain evidence="2 3">NBRC 16267</strain>
    </source>
</reference>
<name>A0A5M3XUI5_9ACTN</name>
<dbReference type="AlphaFoldDB" id="A0A5M3XUI5"/>
<dbReference type="EMBL" id="BLAF01000057">
    <property type="protein sequence ID" value="GES24847.1"/>
    <property type="molecule type" value="Genomic_DNA"/>
</dbReference>
<feature type="region of interest" description="Disordered" evidence="1">
    <location>
        <begin position="1"/>
        <end position="100"/>
    </location>
</feature>
<dbReference type="Proteomes" id="UP000377595">
    <property type="component" value="Unassembled WGS sequence"/>
</dbReference>
<sequence length="126" mass="13541">MWVSPAGQETDASRSSSWGRTPGTGKEGFAVIRSHLRVQPEDPGEPAGEPEEETADPDESEDPDQPSDPRPSTWIGTVPPSMTRTTHTMSETRTIHTTPVTGTIYAALAARTTHTALVTRTGFDPV</sequence>
<proteinExistence type="predicted"/>
<feature type="compositionally biased region" description="Acidic residues" evidence="1">
    <location>
        <begin position="42"/>
        <end position="65"/>
    </location>
</feature>
<protein>
    <submittedName>
        <fullName evidence="2">Uncharacterized protein</fullName>
    </submittedName>
</protein>
<keyword evidence="3" id="KW-1185">Reference proteome</keyword>